<dbReference type="EMBL" id="BK032682">
    <property type="protein sequence ID" value="DAF54760.1"/>
    <property type="molecule type" value="Genomic_DNA"/>
</dbReference>
<accession>A0A8S5SUX7</accession>
<reference evidence="2" key="1">
    <citation type="journal article" date="2021" name="Proc. Natl. Acad. Sci. U.S.A.">
        <title>A Catalog of Tens of Thousands of Viruses from Human Metagenomes Reveals Hidden Associations with Chronic Diseases.</title>
        <authorList>
            <person name="Tisza M.J."/>
            <person name="Buck C.B."/>
        </authorList>
    </citation>
    <scope>NUCLEOTIDE SEQUENCE</scope>
    <source>
        <strain evidence="2">CtqPo10</strain>
    </source>
</reference>
<evidence type="ECO:0000256" key="1">
    <source>
        <dbReference type="SAM" id="Phobius"/>
    </source>
</evidence>
<keyword evidence="1" id="KW-0472">Membrane</keyword>
<protein>
    <submittedName>
        <fullName evidence="2">Uncharacterized protein</fullName>
    </submittedName>
</protein>
<proteinExistence type="predicted"/>
<keyword evidence="1" id="KW-1133">Transmembrane helix</keyword>
<organism evidence="2">
    <name type="scientific">Siphoviridae sp. ctqPo10</name>
    <dbReference type="NCBI Taxonomy" id="2827948"/>
    <lineage>
        <taxon>Viruses</taxon>
        <taxon>Duplodnaviria</taxon>
        <taxon>Heunggongvirae</taxon>
        <taxon>Uroviricota</taxon>
        <taxon>Caudoviricetes</taxon>
    </lineage>
</organism>
<evidence type="ECO:0000313" key="2">
    <source>
        <dbReference type="EMBL" id="DAF54760.1"/>
    </source>
</evidence>
<keyword evidence="1" id="KW-0812">Transmembrane</keyword>
<sequence length="64" mass="7551">MYNAVESDDLPHETYLIIYKDKNLFGIITTTLYLIFSIPAQIIIYLSYVIMEFIDLIYRLGVKK</sequence>
<feature type="transmembrane region" description="Helical" evidence="1">
    <location>
        <begin position="24"/>
        <end position="50"/>
    </location>
</feature>
<name>A0A8S5SUX7_9CAUD</name>